<dbReference type="SUPFAM" id="SSF56436">
    <property type="entry name" value="C-type lectin-like"/>
    <property type="match status" value="1"/>
</dbReference>
<dbReference type="PROSITE" id="PS50837">
    <property type="entry name" value="NACHT"/>
    <property type="match status" value="1"/>
</dbReference>
<proteinExistence type="predicted"/>
<evidence type="ECO:0000259" key="1">
    <source>
        <dbReference type="PROSITE" id="PS50837"/>
    </source>
</evidence>
<comment type="caution">
    <text evidence="2">The sequence shown here is derived from an EMBL/GenBank/DDBJ whole genome shotgun (WGS) entry which is preliminary data.</text>
</comment>
<dbReference type="Gene3D" id="3.40.50.300">
    <property type="entry name" value="P-loop containing nucleotide triphosphate hydrolases"/>
    <property type="match status" value="1"/>
</dbReference>
<reference evidence="2" key="1">
    <citation type="submission" date="2019-11" db="EMBL/GenBank/DDBJ databases">
        <title>Genomic insights into an expanded diversity of filamentous marine cyanobacteria reveals the extraordinary biosynthetic potential of Moorea and Okeania.</title>
        <authorList>
            <person name="Ferreira Leao T."/>
            <person name="Wang M."/>
            <person name="Moss N."/>
            <person name="Da Silva R."/>
            <person name="Sanders J."/>
            <person name="Nurk S."/>
            <person name="Gurevich A."/>
            <person name="Humphrey G."/>
            <person name="Reher R."/>
            <person name="Zhu Q."/>
            <person name="Belda-Ferre P."/>
            <person name="Glukhov E."/>
            <person name="Rex R."/>
            <person name="Dorrestein P.C."/>
            <person name="Knight R."/>
            <person name="Pevzner P."/>
            <person name="Gerwick W.H."/>
            <person name="Gerwick L."/>
        </authorList>
    </citation>
    <scope>NUCLEOTIDE SEQUENCE</scope>
    <source>
        <strain evidence="2">SIO1C4</strain>
    </source>
</reference>
<dbReference type="InterPro" id="IPR007111">
    <property type="entry name" value="NACHT_NTPase"/>
</dbReference>
<dbReference type="EMBL" id="JAAHFQ010000050">
    <property type="protein sequence ID" value="NER26791.1"/>
    <property type="molecule type" value="Genomic_DNA"/>
</dbReference>
<feature type="domain" description="NACHT" evidence="1">
    <location>
        <begin position="132"/>
        <end position="265"/>
    </location>
</feature>
<dbReference type="SUPFAM" id="SSF52540">
    <property type="entry name" value="P-loop containing nucleoside triphosphate hydrolases"/>
    <property type="match status" value="1"/>
</dbReference>
<dbReference type="Pfam" id="PF05729">
    <property type="entry name" value="NACHT"/>
    <property type="match status" value="1"/>
</dbReference>
<dbReference type="InterPro" id="IPR042095">
    <property type="entry name" value="SUMF_sf"/>
</dbReference>
<dbReference type="InterPro" id="IPR016187">
    <property type="entry name" value="CTDL_fold"/>
</dbReference>
<accession>A0A6B3NAX2</accession>
<dbReference type="AlphaFoldDB" id="A0A6B3NAX2"/>
<evidence type="ECO:0000313" key="2">
    <source>
        <dbReference type="EMBL" id="NER26791.1"/>
    </source>
</evidence>
<dbReference type="Gene3D" id="3.90.1580.10">
    <property type="entry name" value="paralog of FGE (formylglycine-generating enzyme)"/>
    <property type="match status" value="1"/>
</dbReference>
<dbReference type="PANTHER" id="PTHR46844">
    <property type="entry name" value="SLR5058 PROTEIN"/>
    <property type="match status" value="1"/>
</dbReference>
<gene>
    <name evidence="2" type="ORF">F6J89_03970</name>
</gene>
<dbReference type="PANTHER" id="PTHR46844:SF1">
    <property type="entry name" value="SLR5058 PROTEIN"/>
    <property type="match status" value="1"/>
</dbReference>
<dbReference type="InterPro" id="IPR027417">
    <property type="entry name" value="P-loop_NTPase"/>
</dbReference>
<organism evidence="2">
    <name type="scientific">Symploca sp. SIO1C4</name>
    <dbReference type="NCBI Taxonomy" id="2607765"/>
    <lineage>
        <taxon>Bacteria</taxon>
        <taxon>Bacillati</taxon>
        <taxon>Cyanobacteriota</taxon>
        <taxon>Cyanophyceae</taxon>
        <taxon>Coleofasciculales</taxon>
        <taxon>Coleofasciculaceae</taxon>
        <taxon>Symploca</taxon>
    </lineage>
</organism>
<name>A0A6B3NAX2_9CYAN</name>
<protein>
    <submittedName>
        <fullName evidence="2">NACHT domain-containing protein</fullName>
    </submittedName>
</protein>
<sequence>MLLFFIELLYKVISRAQSRFEQKIFENVDPLVDQIFKKLKSFSIQIWFKIPRGFKGRYYLRWLYEIKEYEPEGLKTTGPFLLDFDKSFIPLRIAPESPQKASSSIISLQKVDRGGDIWEILSNKSKESVHYRCLAIIAPPGFGKTTLLRHITLTYITQRQRNQHQNAIKLIPILLYLRDTYEIILYQFPSPTLARLVEQQELVEKLNPPPNWFENRLKDGSCLVMLDGLDEIADKMQRQQVSSWINRQIKNYPKTRFIVTARPNGYNEAPLKGFAQFEVQPLNLAQAREFIGKWYQQREISLRLGKNTPIVREKAKKKANNLIARIESNSSIGVLTKNPLLLTMIAIVHNYRGALPGNRIELYEEICEVLIELRQRAKRLPQTLMPAQQKTSLLQLLAKTLMEKGENFFDLNEVDKWIRDMLAIVSKNKTTTEQFLKDIESTSGLIVEKESGFYEFTHKSLQEYLTATFLKERNGTDFLVSKISNTWWHEVIRLYAAMGNANKLVIAAYKEGITGNINLLTLAVDCAEEGVGVKPLVREKIELKLLAPKCLEAKKKKIARMAAQVKLNRRLRNLLPISETIEIDPRCISCAEYQLFLNEKYKSGKNLKPNHWKTYQFPMGDAVKPITGVLSSNAREFCEWLNQQSNTLEYAYRLPTKDEIQAEKNQVSHRKNSMFEMLGYWCQEGEYLLIEGLPETYWQTLNKEIHKIIKNDLKNLREFIQDLQKVQTEAQKLRDFLESSCNLAQELLEARIRYKRSIDGTMDRVRDCQRNVQKVRNTLYSYASELTHILRLLKYNYIPASKSKNKY</sequence>